<protein>
    <submittedName>
        <fullName evidence="10">Histidine kinase</fullName>
    </submittedName>
</protein>
<keyword evidence="11" id="KW-1185">Reference proteome</keyword>
<evidence type="ECO:0000256" key="7">
    <source>
        <dbReference type="ARBA" id="ARBA00023136"/>
    </source>
</evidence>
<evidence type="ECO:0000256" key="3">
    <source>
        <dbReference type="ARBA" id="ARBA00022553"/>
    </source>
</evidence>
<dbReference type="PROSITE" id="PS50885">
    <property type="entry name" value="HAMP"/>
    <property type="match status" value="1"/>
</dbReference>
<comment type="subcellular location">
    <subcellularLocation>
        <location evidence="1">Cell membrane</location>
        <topology evidence="1">Multi-pass membrane protein</topology>
    </subcellularLocation>
</comment>
<feature type="transmembrane region" description="Helical" evidence="8">
    <location>
        <begin position="312"/>
        <end position="331"/>
    </location>
</feature>
<evidence type="ECO:0000256" key="6">
    <source>
        <dbReference type="ARBA" id="ARBA00022989"/>
    </source>
</evidence>
<keyword evidence="10" id="KW-0418">Kinase</keyword>
<dbReference type="RefSeq" id="WP_284237664.1">
    <property type="nucleotide sequence ID" value="NZ_BSSQ01000005.1"/>
</dbReference>
<keyword evidence="4" id="KW-0808">Transferase</keyword>
<evidence type="ECO:0000256" key="1">
    <source>
        <dbReference type="ARBA" id="ARBA00004651"/>
    </source>
</evidence>
<feature type="transmembrane region" description="Helical" evidence="8">
    <location>
        <begin position="20"/>
        <end position="40"/>
    </location>
</feature>
<feature type="domain" description="HAMP" evidence="9">
    <location>
        <begin position="333"/>
        <end position="385"/>
    </location>
</feature>
<sequence length="603" mass="67528">MAVRSVSSLVMNNISIRTRLLTYFLSMVLLPSSIIILTLYNTSSSTINQNMKSAIERDMTMMEMNLTKNVEAIDNTTTSLYLNSDLQDILSSDKPRDDYGMINEMTRLNALLATYSTNERTGNQFQLKLYLMDRTEYSRFAFIGNVYNIESIQNEEWFHSIPFKEKYKVLGLYRSDNGDGSYSIRFVKRLYGLNDPTLAFAGLLTADVSIDDFNQTLMAMKPSANSQVYLLNENGTIMAGTEPVTVNEPFASSIHLSERALASGVAFKASVRKVDGDSMLVASRGIPELGWKIVTLSPMRDLNGPLVSFRKVMVLVLLVSLLLALLLALLLSNNITNPIRKFVKSINQAEADLYNVTMEYKRNDEFSFLFTRFNQMIVRTRELIDSLYVSEANKKKAELEALQAQINPHFLYNTLDSINWMALRNGAGDISQMVTSLSDFFRLSLNKGRSIIKLEDEINQVMAYLTIQKIKMSKKLTYSVDVPGELAPFLTVKLLLQPLVENAIIHGFDRSNGHGSVIVRGELQGDLIMLSVIDNGCGDQATASSITELLHTGGEAGSFGIRNVHARIRQWFGEEYGLRYEANEDAGLTAIVTIPAVKTMEGY</sequence>
<evidence type="ECO:0000256" key="5">
    <source>
        <dbReference type="ARBA" id="ARBA00022692"/>
    </source>
</evidence>
<dbReference type="InterPro" id="IPR033479">
    <property type="entry name" value="dCache_1"/>
</dbReference>
<dbReference type="PANTHER" id="PTHR34220">
    <property type="entry name" value="SENSOR HISTIDINE KINASE YPDA"/>
    <property type="match status" value="1"/>
</dbReference>
<dbReference type="Pfam" id="PF06580">
    <property type="entry name" value="His_kinase"/>
    <property type="match status" value="1"/>
</dbReference>
<evidence type="ECO:0000313" key="11">
    <source>
        <dbReference type="Proteomes" id="UP001157114"/>
    </source>
</evidence>
<dbReference type="EMBL" id="BSSQ01000005">
    <property type="protein sequence ID" value="GLX66948.1"/>
    <property type="molecule type" value="Genomic_DNA"/>
</dbReference>
<accession>A0ABQ6GCG7</accession>
<dbReference type="PANTHER" id="PTHR34220:SF7">
    <property type="entry name" value="SENSOR HISTIDINE KINASE YPDA"/>
    <property type="match status" value="1"/>
</dbReference>
<evidence type="ECO:0000256" key="2">
    <source>
        <dbReference type="ARBA" id="ARBA00022475"/>
    </source>
</evidence>
<dbReference type="Gene3D" id="6.10.340.10">
    <property type="match status" value="1"/>
</dbReference>
<keyword evidence="2" id="KW-1003">Cell membrane</keyword>
<dbReference type="SUPFAM" id="SSF158472">
    <property type="entry name" value="HAMP domain-like"/>
    <property type="match status" value="1"/>
</dbReference>
<proteinExistence type="predicted"/>
<evidence type="ECO:0000259" key="9">
    <source>
        <dbReference type="PROSITE" id="PS50885"/>
    </source>
</evidence>
<dbReference type="InterPro" id="IPR010559">
    <property type="entry name" value="Sig_transdc_His_kin_internal"/>
</dbReference>
<dbReference type="Gene3D" id="3.30.450.20">
    <property type="entry name" value="PAS domain"/>
    <property type="match status" value="1"/>
</dbReference>
<evidence type="ECO:0000256" key="4">
    <source>
        <dbReference type="ARBA" id="ARBA00022679"/>
    </source>
</evidence>
<dbReference type="InterPro" id="IPR003660">
    <property type="entry name" value="HAMP_dom"/>
</dbReference>
<dbReference type="SUPFAM" id="SSF55874">
    <property type="entry name" value="ATPase domain of HSP90 chaperone/DNA topoisomerase II/histidine kinase"/>
    <property type="match status" value="1"/>
</dbReference>
<evidence type="ECO:0000256" key="8">
    <source>
        <dbReference type="SAM" id="Phobius"/>
    </source>
</evidence>
<dbReference type="Pfam" id="PF02743">
    <property type="entry name" value="dCache_1"/>
    <property type="match status" value="1"/>
</dbReference>
<dbReference type="Gene3D" id="3.30.565.10">
    <property type="entry name" value="Histidine kinase-like ATPase, C-terminal domain"/>
    <property type="match status" value="1"/>
</dbReference>
<comment type="caution">
    <text evidence="10">The sequence shown here is derived from an EMBL/GenBank/DDBJ whole genome shotgun (WGS) entry which is preliminary data.</text>
</comment>
<dbReference type="CDD" id="cd18774">
    <property type="entry name" value="PDC2_HK_sensor"/>
    <property type="match status" value="1"/>
</dbReference>
<dbReference type="SMART" id="SM00304">
    <property type="entry name" value="HAMP"/>
    <property type="match status" value="1"/>
</dbReference>
<dbReference type="InterPro" id="IPR050640">
    <property type="entry name" value="Bact_2-comp_sensor_kinase"/>
</dbReference>
<organism evidence="10 11">
    <name type="scientific">Paenibacillus glycanilyticus</name>
    <dbReference type="NCBI Taxonomy" id="126569"/>
    <lineage>
        <taxon>Bacteria</taxon>
        <taxon>Bacillati</taxon>
        <taxon>Bacillota</taxon>
        <taxon>Bacilli</taxon>
        <taxon>Bacillales</taxon>
        <taxon>Paenibacillaceae</taxon>
        <taxon>Paenibacillus</taxon>
    </lineage>
</organism>
<reference evidence="10 11" key="1">
    <citation type="submission" date="2023-03" db="EMBL/GenBank/DDBJ databases">
        <title>Draft genome sequence of the bacteria which degrade cell wall of Tricholomamatutake.</title>
        <authorList>
            <person name="Konishi Y."/>
            <person name="Fukuta Y."/>
            <person name="Shirasaka N."/>
        </authorList>
    </citation>
    <scope>NUCLEOTIDE SEQUENCE [LARGE SCALE GENOMIC DNA]</scope>
    <source>
        <strain evidence="11">mu1</strain>
    </source>
</reference>
<keyword evidence="7 8" id="KW-0472">Membrane</keyword>
<keyword evidence="3" id="KW-0597">Phosphoprotein</keyword>
<name>A0ABQ6GCG7_9BACL</name>
<keyword evidence="6 8" id="KW-1133">Transmembrane helix</keyword>
<dbReference type="GO" id="GO:0016301">
    <property type="term" value="F:kinase activity"/>
    <property type="evidence" value="ECO:0007669"/>
    <property type="project" value="UniProtKB-KW"/>
</dbReference>
<dbReference type="CDD" id="cd06225">
    <property type="entry name" value="HAMP"/>
    <property type="match status" value="1"/>
</dbReference>
<evidence type="ECO:0000313" key="10">
    <source>
        <dbReference type="EMBL" id="GLX66948.1"/>
    </source>
</evidence>
<dbReference type="Proteomes" id="UP001157114">
    <property type="component" value="Unassembled WGS sequence"/>
</dbReference>
<keyword evidence="5 8" id="KW-0812">Transmembrane</keyword>
<gene>
    <name evidence="10" type="ORF">MU1_12920</name>
</gene>
<dbReference type="InterPro" id="IPR036890">
    <property type="entry name" value="HATPase_C_sf"/>
</dbReference>